<evidence type="ECO:0000313" key="1">
    <source>
        <dbReference type="EMBL" id="KKZ10596.1"/>
    </source>
</evidence>
<proteinExistence type="predicted"/>
<dbReference type="EMBL" id="JXQG01000083">
    <property type="protein sequence ID" value="KKZ10596.1"/>
    <property type="molecule type" value="Genomic_DNA"/>
</dbReference>
<gene>
    <name evidence="1" type="ORF">TE42_09785</name>
</gene>
<dbReference type="Gene3D" id="2.40.128.130">
    <property type="entry name" value="Autotransporter beta-domain"/>
    <property type="match status" value="1"/>
</dbReference>
<organism evidence="1 2">
    <name type="scientific">Candidatus Synechococcus spongiarum SP3</name>
    <dbReference type="NCBI Taxonomy" id="1604020"/>
    <lineage>
        <taxon>Bacteria</taxon>
        <taxon>Bacillati</taxon>
        <taxon>Cyanobacteriota</taxon>
        <taxon>Cyanophyceae</taxon>
        <taxon>Synechococcales</taxon>
        <taxon>Synechococcaceae</taxon>
        <taxon>Synechococcus</taxon>
    </lineage>
</organism>
<dbReference type="PATRIC" id="fig|1604020.3.peg.2274"/>
<name>A0A0G2HK72_9SYNE</name>
<dbReference type="SUPFAM" id="SSF103515">
    <property type="entry name" value="Autotransporter"/>
    <property type="match status" value="1"/>
</dbReference>
<sequence>MNWLAETLYIHHGALQSGALFWEQAFSGQRFSFPLSLSQDTSPEETTATTPSFNALFSGNVDFFRFSDSDDDFDFDGTTTSYVLGLDVVPNLDAPLVTGLQLAFTRSHSAFEDSNFEDTEVEIRGAYGLNLFTVHPSVVWDATEKLTLWASLGYGRGETELTIDSIAHEGFDFVEGSSRTSSGDFFSVAAGANLQVWQSDTSALTIKVDGSTASFLDTSVQEGRLAAQLSRDFTLNTGRLKSAADLALLLSDSDPSAMEVSGSLDWLPDAGRLSGSTTARVLLFGEDRSEWGIGGSVLLRPGQQGEGLSLSLQPSFGQANASFAGLRGWTPGIATTTWQT</sequence>
<protein>
    <recommendedName>
        <fullName evidence="3">Autotransporter domain-containing protein</fullName>
    </recommendedName>
</protein>
<dbReference type="AlphaFoldDB" id="A0A0G2HK72"/>
<reference evidence="1 2" key="1">
    <citation type="submission" date="2015-01" db="EMBL/GenBank/DDBJ databases">
        <title>Lifestyle Evolution in Cyanobacterial Symbionts of Sponges.</title>
        <authorList>
            <person name="Burgsdorf I."/>
            <person name="Slaby B.M."/>
            <person name="Handley K.M."/>
            <person name="Haber M."/>
            <person name="Blom J."/>
            <person name="Marshall C.W."/>
            <person name="Gilbert J.A."/>
            <person name="Hentschel U."/>
            <person name="Steindler L."/>
        </authorList>
    </citation>
    <scope>NUCLEOTIDE SEQUENCE [LARGE SCALE GENOMIC DNA]</scope>
    <source>
        <strain evidence="1">SP3</strain>
    </source>
</reference>
<evidence type="ECO:0008006" key="3">
    <source>
        <dbReference type="Google" id="ProtNLM"/>
    </source>
</evidence>
<comment type="caution">
    <text evidence="1">The sequence shown here is derived from an EMBL/GenBank/DDBJ whole genome shotgun (WGS) entry which is preliminary data.</text>
</comment>
<accession>A0A0G2HK72</accession>
<dbReference type="InterPro" id="IPR036709">
    <property type="entry name" value="Autotransporte_beta_dom_sf"/>
</dbReference>
<evidence type="ECO:0000313" key="2">
    <source>
        <dbReference type="Proteomes" id="UP000035067"/>
    </source>
</evidence>
<dbReference type="Proteomes" id="UP000035067">
    <property type="component" value="Unassembled WGS sequence"/>
</dbReference>